<accession>A0A6H0XPV8</accession>
<name>A0A6H0XPV8_9PEZI</name>
<evidence type="ECO:0000313" key="1">
    <source>
        <dbReference type="EMBL" id="QIW96742.1"/>
    </source>
</evidence>
<reference evidence="1 2" key="1">
    <citation type="journal article" date="2016" name="Sci. Rep.">
        <title>Peltaster fructicola genome reveals evolution from an invasive phytopathogen to an ectophytic parasite.</title>
        <authorList>
            <person name="Xu C."/>
            <person name="Chen H."/>
            <person name="Gleason M.L."/>
            <person name="Xu J.R."/>
            <person name="Liu H."/>
            <person name="Zhang R."/>
            <person name="Sun G."/>
        </authorList>
    </citation>
    <scope>NUCLEOTIDE SEQUENCE [LARGE SCALE GENOMIC DNA]</scope>
    <source>
        <strain evidence="1 2">LNHT1506</strain>
    </source>
</reference>
<protein>
    <submittedName>
        <fullName evidence="1">Uncharacterized protein</fullName>
    </submittedName>
</protein>
<dbReference type="AlphaFoldDB" id="A0A6H0XPV8"/>
<dbReference type="EMBL" id="CP051140">
    <property type="protein sequence ID" value="QIW96742.1"/>
    <property type="molecule type" value="Genomic_DNA"/>
</dbReference>
<sequence>MNALLFGIVHTLENISLVLMDTGFYAEAFGARPKAIVPGLQGNPVFPTYRWPMSTTEISNGLVSPSAAIATAGNVVLSQFY</sequence>
<keyword evidence="2" id="KW-1185">Reference proteome</keyword>
<dbReference type="Proteomes" id="UP000503462">
    <property type="component" value="Chromosome 2"/>
</dbReference>
<organism evidence="1 2">
    <name type="scientific">Peltaster fructicola</name>
    <dbReference type="NCBI Taxonomy" id="286661"/>
    <lineage>
        <taxon>Eukaryota</taxon>
        <taxon>Fungi</taxon>
        <taxon>Dikarya</taxon>
        <taxon>Ascomycota</taxon>
        <taxon>Pezizomycotina</taxon>
        <taxon>Dothideomycetes</taxon>
        <taxon>Dothideomycetes incertae sedis</taxon>
        <taxon>Peltaster</taxon>
    </lineage>
</organism>
<evidence type="ECO:0000313" key="2">
    <source>
        <dbReference type="Proteomes" id="UP000503462"/>
    </source>
</evidence>
<proteinExistence type="predicted"/>
<gene>
    <name evidence="1" type="ORF">AMS68_002260</name>
</gene>
<dbReference type="OrthoDB" id="6132759at2759"/>